<name>A0A087TGP8_STEMI</name>
<proteinExistence type="predicted"/>
<dbReference type="AlphaFoldDB" id="A0A087TGP8"/>
<reference evidence="9 10" key="1">
    <citation type="submission" date="2013-11" db="EMBL/GenBank/DDBJ databases">
        <title>Genome sequencing of Stegodyphus mimosarum.</title>
        <authorList>
            <person name="Bechsgaard J."/>
        </authorList>
    </citation>
    <scope>NUCLEOTIDE SEQUENCE [LARGE SCALE GENOMIC DNA]</scope>
</reference>
<evidence type="ECO:0000256" key="1">
    <source>
        <dbReference type="ARBA" id="ARBA00022448"/>
    </source>
</evidence>
<evidence type="ECO:0000256" key="6">
    <source>
        <dbReference type="ARBA" id="ARBA00023136"/>
    </source>
</evidence>
<dbReference type="GO" id="GO:0005524">
    <property type="term" value="F:ATP binding"/>
    <property type="evidence" value="ECO:0007669"/>
    <property type="project" value="UniProtKB-KW"/>
</dbReference>
<dbReference type="Proteomes" id="UP000054359">
    <property type="component" value="Unassembled WGS sequence"/>
</dbReference>
<keyword evidence="4" id="KW-0067">ATP-binding</keyword>
<protein>
    <submittedName>
        <fullName evidence="9">ABC transporter C family member 13</fullName>
    </submittedName>
</protein>
<evidence type="ECO:0000256" key="5">
    <source>
        <dbReference type="ARBA" id="ARBA00022989"/>
    </source>
</evidence>
<dbReference type="InterPro" id="IPR036640">
    <property type="entry name" value="ABC1_TM_sf"/>
</dbReference>
<dbReference type="Gene3D" id="1.20.1560.10">
    <property type="entry name" value="ABC transporter type 1, transmembrane domain"/>
    <property type="match status" value="1"/>
</dbReference>
<dbReference type="PANTHER" id="PTHR24223">
    <property type="entry name" value="ATP-BINDING CASSETTE SUB-FAMILY C"/>
    <property type="match status" value="1"/>
</dbReference>
<keyword evidence="10" id="KW-1185">Reference proteome</keyword>
<keyword evidence="3" id="KW-0547">Nucleotide-binding</keyword>
<evidence type="ECO:0000256" key="2">
    <source>
        <dbReference type="ARBA" id="ARBA00022692"/>
    </source>
</evidence>
<accession>A0A087TGP8</accession>
<feature type="non-terminal residue" evidence="9">
    <location>
        <position position="99"/>
    </location>
</feature>
<evidence type="ECO:0000313" key="10">
    <source>
        <dbReference type="Proteomes" id="UP000054359"/>
    </source>
</evidence>
<dbReference type="OrthoDB" id="6436326at2759"/>
<dbReference type="InterPro" id="IPR050173">
    <property type="entry name" value="ABC_transporter_C-like"/>
</dbReference>
<feature type="domain" description="ABC transmembrane type-1" evidence="8">
    <location>
        <begin position="1"/>
        <end position="99"/>
    </location>
</feature>
<evidence type="ECO:0000256" key="4">
    <source>
        <dbReference type="ARBA" id="ARBA00022840"/>
    </source>
</evidence>
<dbReference type="PANTHER" id="PTHR24223:SF330">
    <property type="entry name" value="ATP-BINDING CASSETTE SUB-FAMILY C MEMBER 10"/>
    <property type="match status" value="1"/>
</dbReference>
<keyword evidence="6 7" id="KW-0472">Membrane</keyword>
<dbReference type="Pfam" id="PF00664">
    <property type="entry name" value="ABC_membrane"/>
    <property type="match status" value="1"/>
</dbReference>
<gene>
    <name evidence="9" type="ORF">X975_13180</name>
</gene>
<organism evidence="9 10">
    <name type="scientific">Stegodyphus mimosarum</name>
    <name type="common">African social velvet spider</name>
    <dbReference type="NCBI Taxonomy" id="407821"/>
    <lineage>
        <taxon>Eukaryota</taxon>
        <taxon>Metazoa</taxon>
        <taxon>Ecdysozoa</taxon>
        <taxon>Arthropoda</taxon>
        <taxon>Chelicerata</taxon>
        <taxon>Arachnida</taxon>
        <taxon>Araneae</taxon>
        <taxon>Araneomorphae</taxon>
        <taxon>Entelegynae</taxon>
        <taxon>Eresoidea</taxon>
        <taxon>Eresidae</taxon>
        <taxon>Stegodyphus</taxon>
    </lineage>
</organism>
<dbReference type="PROSITE" id="PS50929">
    <property type="entry name" value="ABC_TM1F"/>
    <property type="match status" value="1"/>
</dbReference>
<dbReference type="EMBL" id="KK115151">
    <property type="protein sequence ID" value="KFM64287.1"/>
    <property type="molecule type" value="Genomic_DNA"/>
</dbReference>
<keyword evidence="1" id="KW-0813">Transport</keyword>
<keyword evidence="5 7" id="KW-1133">Transmembrane helix</keyword>
<evidence type="ECO:0000256" key="7">
    <source>
        <dbReference type="SAM" id="Phobius"/>
    </source>
</evidence>
<dbReference type="STRING" id="407821.A0A087TGP8"/>
<evidence type="ECO:0000256" key="3">
    <source>
        <dbReference type="ARBA" id="ARBA00022741"/>
    </source>
</evidence>
<dbReference type="GO" id="GO:0140359">
    <property type="term" value="F:ABC-type transporter activity"/>
    <property type="evidence" value="ECO:0007669"/>
    <property type="project" value="InterPro"/>
</dbReference>
<keyword evidence="2 7" id="KW-0812">Transmembrane</keyword>
<dbReference type="SUPFAM" id="SSF90123">
    <property type="entry name" value="ABC transporter transmembrane region"/>
    <property type="match status" value="1"/>
</dbReference>
<sequence length="99" mass="11668">MMKAKDKRIKLMNEILYGIRTIKMNTWESIFYEKLKAARHEEVKFLKKRKYLDALCVYFWATTPVVMSFLTFTVYTSLGHTLTASKVFTSIALFNVLIM</sequence>
<dbReference type="GO" id="GO:0016020">
    <property type="term" value="C:membrane"/>
    <property type="evidence" value="ECO:0007669"/>
    <property type="project" value="InterPro"/>
</dbReference>
<dbReference type="InterPro" id="IPR011527">
    <property type="entry name" value="ABC1_TM_dom"/>
</dbReference>
<feature type="transmembrane region" description="Helical" evidence="7">
    <location>
        <begin position="51"/>
        <end position="72"/>
    </location>
</feature>
<evidence type="ECO:0000259" key="8">
    <source>
        <dbReference type="PROSITE" id="PS50929"/>
    </source>
</evidence>
<evidence type="ECO:0000313" key="9">
    <source>
        <dbReference type="EMBL" id="KFM64287.1"/>
    </source>
</evidence>